<keyword evidence="4" id="KW-0866">Nonsense-mediated mRNA decay</keyword>
<proteinExistence type="inferred from homology"/>
<protein>
    <recommendedName>
        <fullName evidence="6">BTB domain-containing protein</fullName>
    </recommendedName>
</protein>
<dbReference type="PANTHER" id="PTHR14270:SF0">
    <property type="entry name" value="NONSENSE-MEDIATED MRNA DECAY FACTOR SMG9"/>
    <property type="match status" value="1"/>
</dbReference>
<evidence type="ECO:0000256" key="4">
    <source>
        <dbReference type="ARBA" id="ARBA00023161"/>
    </source>
</evidence>
<organism evidence="7 8">
    <name type="scientific">Strigamia maritima</name>
    <name type="common">European centipede</name>
    <name type="synonym">Geophilus maritimus</name>
    <dbReference type="NCBI Taxonomy" id="126957"/>
    <lineage>
        <taxon>Eukaryota</taxon>
        <taxon>Metazoa</taxon>
        <taxon>Ecdysozoa</taxon>
        <taxon>Arthropoda</taxon>
        <taxon>Myriapoda</taxon>
        <taxon>Chilopoda</taxon>
        <taxon>Pleurostigmophora</taxon>
        <taxon>Geophilomorpha</taxon>
        <taxon>Linotaeniidae</taxon>
        <taxon>Strigamia</taxon>
    </lineage>
</organism>
<dbReference type="InterPro" id="IPR027417">
    <property type="entry name" value="P-loop_NTPase"/>
</dbReference>
<accession>T1J0F4</accession>
<dbReference type="SUPFAM" id="SSF52540">
    <property type="entry name" value="P-loop containing nucleoside triphosphate hydrolases"/>
    <property type="match status" value="1"/>
</dbReference>
<evidence type="ECO:0000259" key="6">
    <source>
        <dbReference type="PROSITE" id="PS50097"/>
    </source>
</evidence>
<name>T1J0F4_STRMM</name>
<dbReference type="Pfam" id="PF00651">
    <property type="entry name" value="BTB"/>
    <property type="match status" value="1"/>
</dbReference>
<dbReference type="eggNOG" id="KOG4441">
    <property type="taxonomic scope" value="Eukaryota"/>
</dbReference>
<feature type="region of interest" description="Disordered" evidence="5">
    <location>
        <begin position="567"/>
        <end position="651"/>
    </location>
</feature>
<dbReference type="InterPro" id="IPR011043">
    <property type="entry name" value="Gal_Oxase/kelch_b-propeller"/>
</dbReference>
<dbReference type="SUPFAM" id="SSF50965">
    <property type="entry name" value="Galactose oxidase, central domain"/>
    <property type="match status" value="1"/>
</dbReference>
<evidence type="ECO:0000256" key="2">
    <source>
        <dbReference type="ARBA" id="ARBA00022441"/>
    </source>
</evidence>
<dbReference type="Gene3D" id="3.30.710.10">
    <property type="entry name" value="Potassium Channel Kv1.1, Chain A"/>
    <property type="match status" value="1"/>
</dbReference>
<dbReference type="InterPro" id="IPR000210">
    <property type="entry name" value="BTB/POZ_dom"/>
</dbReference>
<dbReference type="Gene3D" id="3.40.50.300">
    <property type="entry name" value="P-loop containing nucleotide triphosphate hydrolases"/>
    <property type="match status" value="1"/>
</dbReference>
<feature type="compositionally biased region" description="Low complexity" evidence="5">
    <location>
        <begin position="640"/>
        <end position="651"/>
    </location>
</feature>
<dbReference type="CDD" id="cd18186">
    <property type="entry name" value="BTB_POZ_ZBTB_KLHL-like"/>
    <property type="match status" value="1"/>
</dbReference>
<dbReference type="Proteomes" id="UP000014500">
    <property type="component" value="Unassembled WGS sequence"/>
</dbReference>
<dbReference type="SUPFAM" id="SSF54695">
    <property type="entry name" value="POZ domain"/>
    <property type="match status" value="1"/>
</dbReference>
<dbReference type="InterPro" id="IPR011705">
    <property type="entry name" value="BACK"/>
</dbReference>
<sequence length="994" mass="113035">MDQNQQQHSATATLNMTLMHNESLFTDVTIICGSLVFPAHRIILAAHSPYLKAMFTHDMKEGEYTELEIKAPLDPTATKKILQYMYTGQIDLDENVELILESADYMQVNHVMDLCSKNLLDSVSPQKFLQVWHTFKKFNRFQDSSSLVRYLSERFYKLQTSEEYFELPLEFLNELIQCFLFPLSDDETVEALLNWAKYNPDLRISQLNVLLSDFRRIHYSNLSPAFVIKFFEDPHCWQVPQLRQIIQSAVIEKWWKRSECTSLINIREEIISCEVFNHEDEEWIEKIDVIKPKEITCDDVIHVFAHVNNIYFFTAAKVHCLNVETKTWTNFRAISSDISEPHHVRAVICDGYLYLLDPHSYRRLKLDSNNENWQEISSFITEYDQPNSFLAVVFDGTIYIINKTLKNSKTLCMYSYDAKNNLWFPHFVEVNGTSSFVHLCVATSECIYLMNGSNKTIYILSRRNDKWVVSLTRLDAVYDFGFFKSLFYNLKDNSFHLCAANGEMSVCKKSSSDLPSIIDTANGFYKIGVYSRVNSYSSEMLEKDIYYVRCEASSICENIMSDLGDRGRRRKKRGIKIKESESPVSMPRPIILVKPPTERSASVSSDTSSRTASKTVSDPVPTVLLRSREESGTPPHMTQSSSAITATSSATTTTTILQKSTVAISSAGNTPTSEVGPSLENRLAPLPEMKSPVKLIDDNLLWCDNAVEFLQDQTDYFVIGVIGFQGVGKSTLLSYLAGNKPEESPKSYIFKAQTRELRELGEHGTNGIDIFITPERVIILDVQPVLSASVMDHMMQYEKKYSTEYPSVESALEIQSLQITSFLMAVCHTILLVQDWFCDATLLRFIHTAEMLKPSTPAAAHDPALGLEDQIEYYPHLVFVHTRCSREQFTDSWAKSVQDMYASVFATSKLKFRGPIGQKCVNTSPSTALKKSGVNVFLIPDKYAIDVANQDLNGTIPTYQGHPGYGALVNNFCNQVTLLPRSPIARTNQSEKNW</sequence>
<dbReference type="AlphaFoldDB" id="T1J0F4"/>
<dbReference type="EnsemblMetazoa" id="SMAR006999-RA">
    <property type="protein sequence ID" value="SMAR006999-PA"/>
    <property type="gene ID" value="SMAR006999"/>
</dbReference>
<dbReference type="Gene3D" id="1.25.40.420">
    <property type="match status" value="1"/>
</dbReference>
<dbReference type="SMART" id="SM00225">
    <property type="entry name" value="BTB"/>
    <property type="match status" value="1"/>
</dbReference>
<dbReference type="InterPro" id="IPR039177">
    <property type="entry name" value="SMG9"/>
</dbReference>
<dbReference type="InterPro" id="IPR011333">
    <property type="entry name" value="SKP1/BTB/POZ_sf"/>
</dbReference>
<dbReference type="PhylomeDB" id="T1J0F4"/>
<dbReference type="eggNOG" id="KOG4181">
    <property type="taxonomic scope" value="Eukaryota"/>
</dbReference>
<reference evidence="8" key="1">
    <citation type="submission" date="2011-05" db="EMBL/GenBank/DDBJ databases">
        <authorList>
            <person name="Richards S.R."/>
            <person name="Qu J."/>
            <person name="Jiang H."/>
            <person name="Jhangiani S.N."/>
            <person name="Agravi P."/>
            <person name="Goodspeed R."/>
            <person name="Gross S."/>
            <person name="Mandapat C."/>
            <person name="Jackson L."/>
            <person name="Mathew T."/>
            <person name="Pu L."/>
            <person name="Thornton R."/>
            <person name="Saada N."/>
            <person name="Wilczek-Boney K.B."/>
            <person name="Lee S."/>
            <person name="Kovar C."/>
            <person name="Wu Y."/>
            <person name="Scherer S.E."/>
            <person name="Worley K.C."/>
            <person name="Muzny D.M."/>
            <person name="Gibbs R."/>
        </authorList>
    </citation>
    <scope>NUCLEOTIDE SEQUENCE</scope>
    <source>
        <strain evidence="8">Brora</strain>
    </source>
</reference>
<reference evidence="7" key="2">
    <citation type="submission" date="2015-02" db="UniProtKB">
        <authorList>
            <consortium name="EnsemblMetazoa"/>
        </authorList>
    </citation>
    <scope>IDENTIFICATION</scope>
</reference>
<feature type="domain" description="BTB" evidence="6">
    <location>
        <begin position="26"/>
        <end position="94"/>
    </location>
</feature>
<dbReference type="PANTHER" id="PTHR14270">
    <property type="entry name" value="NONSENSE-MEDIATED MRNA DECAY FACTOR SMG9"/>
    <property type="match status" value="1"/>
</dbReference>
<keyword evidence="3" id="KW-0677">Repeat</keyword>
<dbReference type="STRING" id="126957.T1J0F4"/>
<comment type="similarity">
    <text evidence="1">Belongs to the SMG9 family.</text>
</comment>
<evidence type="ECO:0000313" key="7">
    <source>
        <dbReference type="EnsemblMetazoa" id="SMAR006999-PA"/>
    </source>
</evidence>
<dbReference type="GO" id="GO:0000184">
    <property type="term" value="P:nuclear-transcribed mRNA catabolic process, nonsense-mediated decay"/>
    <property type="evidence" value="ECO:0007669"/>
    <property type="project" value="UniProtKB-KW"/>
</dbReference>
<evidence type="ECO:0000256" key="3">
    <source>
        <dbReference type="ARBA" id="ARBA00022737"/>
    </source>
</evidence>
<dbReference type="Pfam" id="PF07707">
    <property type="entry name" value="BACK"/>
    <property type="match status" value="1"/>
</dbReference>
<feature type="compositionally biased region" description="Low complexity" evidence="5">
    <location>
        <begin position="599"/>
        <end position="613"/>
    </location>
</feature>
<dbReference type="PROSITE" id="PS50097">
    <property type="entry name" value="BTB"/>
    <property type="match status" value="1"/>
</dbReference>
<keyword evidence="8" id="KW-1185">Reference proteome</keyword>
<dbReference type="HOGENOM" id="CLU_300971_0_0_1"/>
<dbReference type="EMBL" id="JH431734">
    <property type="status" value="NOT_ANNOTATED_CDS"/>
    <property type="molecule type" value="Genomic_DNA"/>
</dbReference>
<evidence type="ECO:0000313" key="8">
    <source>
        <dbReference type="Proteomes" id="UP000014500"/>
    </source>
</evidence>
<dbReference type="Gene3D" id="2.120.10.80">
    <property type="entry name" value="Kelch-type beta propeller"/>
    <property type="match status" value="1"/>
</dbReference>
<dbReference type="InterPro" id="IPR015915">
    <property type="entry name" value="Kelch-typ_b-propeller"/>
</dbReference>
<keyword evidence="2" id="KW-0880">Kelch repeat</keyword>
<evidence type="ECO:0000256" key="5">
    <source>
        <dbReference type="SAM" id="MobiDB-lite"/>
    </source>
</evidence>
<evidence type="ECO:0000256" key="1">
    <source>
        <dbReference type="ARBA" id="ARBA00007712"/>
    </source>
</evidence>